<reference evidence="2" key="1">
    <citation type="submission" date="2020-08" db="EMBL/GenBank/DDBJ databases">
        <title>Multicomponent nature underlies the extraordinary mechanical properties of spider dragline silk.</title>
        <authorList>
            <person name="Kono N."/>
            <person name="Nakamura H."/>
            <person name="Mori M."/>
            <person name="Yoshida Y."/>
            <person name="Ohtoshi R."/>
            <person name="Malay A.D."/>
            <person name="Moran D.A.P."/>
            <person name="Tomita M."/>
            <person name="Numata K."/>
            <person name="Arakawa K."/>
        </authorList>
    </citation>
    <scope>NUCLEOTIDE SEQUENCE</scope>
</reference>
<dbReference type="Proteomes" id="UP000887013">
    <property type="component" value="Unassembled WGS sequence"/>
</dbReference>
<comment type="caution">
    <text evidence="2">The sequence shown here is derived from an EMBL/GenBank/DDBJ whole genome shotgun (WGS) entry which is preliminary data.</text>
</comment>
<protein>
    <submittedName>
        <fullName evidence="2">Uncharacterized protein</fullName>
    </submittedName>
</protein>
<feature type="region of interest" description="Disordered" evidence="1">
    <location>
        <begin position="1"/>
        <end position="52"/>
    </location>
</feature>
<proteinExistence type="predicted"/>
<dbReference type="EMBL" id="BMAW01110774">
    <property type="protein sequence ID" value="GFT44869.1"/>
    <property type="molecule type" value="Genomic_DNA"/>
</dbReference>
<feature type="compositionally biased region" description="Polar residues" evidence="1">
    <location>
        <begin position="39"/>
        <end position="48"/>
    </location>
</feature>
<name>A0A8X6P1M9_NEPPI</name>
<feature type="non-terminal residue" evidence="2">
    <location>
        <position position="1"/>
    </location>
</feature>
<accession>A0A8X6P1M9</accession>
<organism evidence="2 3">
    <name type="scientific">Nephila pilipes</name>
    <name type="common">Giant wood spider</name>
    <name type="synonym">Nephila maculata</name>
    <dbReference type="NCBI Taxonomy" id="299642"/>
    <lineage>
        <taxon>Eukaryota</taxon>
        <taxon>Metazoa</taxon>
        <taxon>Ecdysozoa</taxon>
        <taxon>Arthropoda</taxon>
        <taxon>Chelicerata</taxon>
        <taxon>Arachnida</taxon>
        <taxon>Araneae</taxon>
        <taxon>Araneomorphae</taxon>
        <taxon>Entelegynae</taxon>
        <taxon>Araneoidea</taxon>
        <taxon>Nephilidae</taxon>
        <taxon>Nephila</taxon>
    </lineage>
</organism>
<evidence type="ECO:0000313" key="2">
    <source>
        <dbReference type="EMBL" id="GFT44869.1"/>
    </source>
</evidence>
<gene>
    <name evidence="2" type="ORF">NPIL_109421</name>
</gene>
<evidence type="ECO:0000313" key="3">
    <source>
        <dbReference type="Proteomes" id="UP000887013"/>
    </source>
</evidence>
<evidence type="ECO:0000256" key="1">
    <source>
        <dbReference type="SAM" id="MobiDB-lite"/>
    </source>
</evidence>
<sequence>RGRIFPLRASETGLGLGGGQGCPTEHNFPKLPRGHPLQQEVTNGNGSLSDPKIEVGYDLLPKELSRPVIPF</sequence>
<dbReference type="AlphaFoldDB" id="A0A8X6P1M9"/>
<keyword evidence="3" id="KW-1185">Reference proteome</keyword>